<name>A0A0W0ETV1_MONRR</name>
<dbReference type="Proteomes" id="UP000054988">
    <property type="component" value="Unassembled WGS sequence"/>
</dbReference>
<organism evidence="2 3">
    <name type="scientific">Moniliophthora roreri</name>
    <name type="common">Frosty pod rot fungus</name>
    <name type="synonym">Monilia roreri</name>
    <dbReference type="NCBI Taxonomy" id="221103"/>
    <lineage>
        <taxon>Eukaryota</taxon>
        <taxon>Fungi</taxon>
        <taxon>Dikarya</taxon>
        <taxon>Basidiomycota</taxon>
        <taxon>Agaricomycotina</taxon>
        <taxon>Agaricomycetes</taxon>
        <taxon>Agaricomycetidae</taxon>
        <taxon>Agaricales</taxon>
        <taxon>Marasmiineae</taxon>
        <taxon>Marasmiaceae</taxon>
        <taxon>Moniliophthora</taxon>
    </lineage>
</organism>
<sequence length="116" mass="12712">MTGSEESTTSAESLLSTSKKLELDILSTSSKPAEELDPFQLLLQVLKNSPRSAKTPKLEEMADDKKPSGSRPKTEPVKEATIRATVPVQVVAAEKEVKAMLPRAFTRARKDAKKFL</sequence>
<feature type="compositionally biased region" description="Basic and acidic residues" evidence="1">
    <location>
        <begin position="56"/>
        <end position="80"/>
    </location>
</feature>
<proteinExistence type="predicted"/>
<evidence type="ECO:0000313" key="3">
    <source>
        <dbReference type="Proteomes" id="UP000054988"/>
    </source>
</evidence>
<protein>
    <submittedName>
        <fullName evidence="2">Uncharacterized protein</fullName>
    </submittedName>
</protein>
<evidence type="ECO:0000313" key="2">
    <source>
        <dbReference type="EMBL" id="KTB27464.1"/>
    </source>
</evidence>
<feature type="region of interest" description="Disordered" evidence="1">
    <location>
        <begin position="50"/>
        <end position="80"/>
    </location>
</feature>
<gene>
    <name evidence="2" type="ORF">WG66_19959</name>
</gene>
<reference evidence="2 3" key="1">
    <citation type="submission" date="2015-12" db="EMBL/GenBank/DDBJ databases">
        <title>Draft genome sequence of Moniliophthora roreri, the causal agent of frosty pod rot of cacao.</title>
        <authorList>
            <person name="Aime M.C."/>
            <person name="Diaz-Valderrama J.R."/>
            <person name="Kijpornyongpan T."/>
            <person name="Phillips-Mora W."/>
        </authorList>
    </citation>
    <scope>NUCLEOTIDE SEQUENCE [LARGE SCALE GENOMIC DNA]</scope>
    <source>
        <strain evidence="2 3">MCA 2952</strain>
    </source>
</reference>
<evidence type="ECO:0000256" key="1">
    <source>
        <dbReference type="SAM" id="MobiDB-lite"/>
    </source>
</evidence>
<comment type="caution">
    <text evidence="2">The sequence shown here is derived from an EMBL/GenBank/DDBJ whole genome shotgun (WGS) entry which is preliminary data.</text>
</comment>
<accession>A0A0W0ETV1</accession>
<dbReference type="EMBL" id="LATX01002551">
    <property type="protein sequence ID" value="KTB27464.1"/>
    <property type="molecule type" value="Genomic_DNA"/>
</dbReference>
<dbReference type="AlphaFoldDB" id="A0A0W0ETV1"/>